<reference evidence="6 7" key="1">
    <citation type="journal article" date="2019" name="Int. J. Syst. Evol. Microbiol.">
        <title>The Global Catalogue of Microorganisms (GCM) 10K type strain sequencing project: providing services to taxonomists for standard genome sequencing and annotation.</title>
        <authorList>
            <consortium name="The Broad Institute Genomics Platform"/>
            <consortium name="The Broad Institute Genome Sequencing Center for Infectious Disease"/>
            <person name="Wu L."/>
            <person name="Ma J."/>
        </authorList>
    </citation>
    <scope>NUCLEOTIDE SEQUENCE [LARGE SCALE GENOMIC DNA]</scope>
    <source>
        <strain evidence="6 7">JCM 3106</strain>
    </source>
</reference>
<feature type="region of interest" description="Disordered" evidence="5">
    <location>
        <begin position="147"/>
        <end position="225"/>
    </location>
</feature>
<sequence>MKKIIIEVRPNENTMRHENPNVPWTPREIAQDAAECREAGAALIHVHGRTPSGAPDSRPETHAEIVAGIRERCDLLVAPPLPGAAGASPDERPAGAGGAAGDPRTRPDFLVVDMGCANMDLYDPVSRSYASDGRSLANDVTTIGRLLGDGARAGDGPVPDDVQRELDADHRRVPSHGGGRPAGAGRDRPRGARLHGGAPGDPGGSARAAGLPARRVRVDGLHVPR</sequence>
<comment type="cofactor">
    <cofactor evidence="1">
        <name>Zn(2+)</name>
        <dbReference type="ChEBI" id="CHEBI:29105"/>
    </cofactor>
</comment>
<evidence type="ECO:0000256" key="4">
    <source>
        <dbReference type="ARBA" id="ARBA00022833"/>
    </source>
</evidence>
<evidence type="ECO:0000256" key="3">
    <source>
        <dbReference type="ARBA" id="ARBA00022723"/>
    </source>
</evidence>
<organism evidence="6 7">
    <name type="scientific">Streptosporangium longisporum</name>
    <dbReference type="NCBI Taxonomy" id="46187"/>
    <lineage>
        <taxon>Bacteria</taxon>
        <taxon>Bacillati</taxon>
        <taxon>Actinomycetota</taxon>
        <taxon>Actinomycetes</taxon>
        <taxon>Streptosporangiales</taxon>
        <taxon>Streptosporangiaceae</taxon>
        <taxon>Streptosporangium</taxon>
    </lineage>
</organism>
<feature type="compositionally biased region" description="Basic and acidic residues" evidence="5">
    <location>
        <begin position="161"/>
        <end position="172"/>
    </location>
</feature>
<gene>
    <name evidence="6" type="ORF">GCM10017559_05990</name>
</gene>
<keyword evidence="2" id="KW-0808">Transferase</keyword>
<evidence type="ECO:0000256" key="1">
    <source>
        <dbReference type="ARBA" id="ARBA00001947"/>
    </source>
</evidence>
<accession>A0ABN3XQX3</accession>
<dbReference type="InterPro" id="IPR013785">
    <property type="entry name" value="Aldolase_TIM"/>
</dbReference>
<feature type="compositionally biased region" description="Basic and acidic residues" evidence="5">
    <location>
        <begin position="216"/>
        <end position="225"/>
    </location>
</feature>
<dbReference type="EMBL" id="BAAAWD010000003">
    <property type="protein sequence ID" value="GAA2988874.1"/>
    <property type="molecule type" value="Genomic_DNA"/>
</dbReference>
<evidence type="ECO:0008006" key="8">
    <source>
        <dbReference type="Google" id="ProtNLM"/>
    </source>
</evidence>
<evidence type="ECO:0000313" key="7">
    <source>
        <dbReference type="Proteomes" id="UP001499930"/>
    </source>
</evidence>
<dbReference type="PANTHER" id="PTHR37418">
    <property type="entry name" value="3-KETO-5-AMINOHEXANOATE CLEAVAGE ENZYME-RELATED"/>
    <property type="match status" value="1"/>
</dbReference>
<keyword evidence="4" id="KW-0862">Zinc</keyword>
<dbReference type="Proteomes" id="UP001499930">
    <property type="component" value="Unassembled WGS sequence"/>
</dbReference>
<evidence type="ECO:0000313" key="6">
    <source>
        <dbReference type="EMBL" id="GAA2988874.1"/>
    </source>
</evidence>
<dbReference type="Gene3D" id="3.20.20.70">
    <property type="entry name" value="Aldolase class I"/>
    <property type="match status" value="1"/>
</dbReference>
<feature type="region of interest" description="Disordered" evidence="5">
    <location>
        <begin position="80"/>
        <end position="105"/>
    </location>
</feature>
<keyword evidence="7" id="KW-1185">Reference proteome</keyword>
<name>A0ABN3XQX3_9ACTN</name>
<evidence type="ECO:0000256" key="2">
    <source>
        <dbReference type="ARBA" id="ARBA00022679"/>
    </source>
</evidence>
<evidence type="ECO:0000256" key="5">
    <source>
        <dbReference type="SAM" id="MobiDB-lite"/>
    </source>
</evidence>
<keyword evidence="3" id="KW-0479">Metal-binding</keyword>
<comment type="caution">
    <text evidence="6">The sequence shown here is derived from an EMBL/GenBank/DDBJ whole genome shotgun (WGS) entry which is preliminary data.</text>
</comment>
<protein>
    <recommendedName>
        <fullName evidence="8">3-keto-5-aminohexanoate cleavage protein</fullName>
    </recommendedName>
</protein>
<proteinExistence type="predicted"/>
<dbReference type="InterPro" id="IPR008567">
    <property type="entry name" value="BKACE"/>
</dbReference>
<dbReference type="PANTHER" id="PTHR37418:SF2">
    <property type="entry name" value="3-KETO-5-AMINOHEXANOATE CLEAVAGE ENZYME"/>
    <property type="match status" value="1"/>
</dbReference>
<dbReference type="Pfam" id="PF05853">
    <property type="entry name" value="BKACE"/>
    <property type="match status" value="1"/>
</dbReference>